<evidence type="ECO:0000256" key="2">
    <source>
        <dbReference type="ARBA" id="ARBA00023012"/>
    </source>
</evidence>
<dbReference type="InterPro" id="IPR039420">
    <property type="entry name" value="WalR-like"/>
</dbReference>
<evidence type="ECO:0000256" key="3">
    <source>
        <dbReference type="ARBA" id="ARBA00023015"/>
    </source>
</evidence>
<sequence length="255" mass="28319">MTAFGVERPSLSTCRAEKLYGGMRSVNIVAVGRPTRDAVALTQDLRSQGHEVISVSNGTEALSRRFDADLMLLELDLPDMDGVTLCRAVRRTNDLPIITFAPQGDELSRILGLEAGADDCLTLPYRSSEIMARIESLMRRVNPSALGRTPIVTAGPLRIETASREVWVKDRRVDLTRMEFDLLLHLAQRPGSVISRQRLMVDIWKHPRSLPVSTMSTRTIDTHVSSLRSKLGAKEWITAIRGVGFRLGQVTAERS</sequence>
<dbReference type="InterPro" id="IPR036388">
    <property type="entry name" value="WH-like_DNA-bd_sf"/>
</dbReference>
<dbReference type="InterPro" id="IPR001867">
    <property type="entry name" value="OmpR/PhoB-type_DNA-bd"/>
</dbReference>
<dbReference type="PROSITE" id="PS50110">
    <property type="entry name" value="RESPONSE_REGULATORY"/>
    <property type="match status" value="1"/>
</dbReference>
<keyword evidence="3" id="KW-0805">Transcription regulation</keyword>
<dbReference type="PANTHER" id="PTHR48111">
    <property type="entry name" value="REGULATOR OF RPOS"/>
    <property type="match status" value="1"/>
</dbReference>
<dbReference type="SMART" id="SM00448">
    <property type="entry name" value="REC"/>
    <property type="match status" value="1"/>
</dbReference>
<feature type="domain" description="OmpR/PhoB-type" evidence="9">
    <location>
        <begin position="149"/>
        <end position="249"/>
    </location>
</feature>
<dbReference type="Gene3D" id="1.10.10.10">
    <property type="entry name" value="Winged helix-like DNA-binding domain superfamily/Winged helix DNA-binding domain"/>
    <property type="match status" value="1"/>
</dbReference>
<evidence type="ECO:0000313" key="11">
    <source>
        <dbReference type="Proteomes" id="UP001197247"/>
    </source>
</evidence>
<dbReference type="SMART" id="SM00862">
    <property type="entry name" value="Trans_reg_C"/>
    <property type="match status" value="1"/>
</dbReference>
<protein>
    <submittedName>
        <fullName evidence="10">Response regulator transcription factor</fullName>
    </submittedName>
</protein>
<dbReference type="Gene3D" id="6.10.250.690">
    <property type="match status" value="1"/>
</dbReference>
<reference evidence="10 11" key="1">
    <citation type="submission" date="2021-05" db="EMBL/GenBank/DDBJ databases">
        <title>Kineosporia and Streptomyces sp. nov. two new marine actinobacteria isolated from Coral.</title>
        <authorList>
            <person name="Buangrab K."/>
            <person name="Sutthacheep M."/>
            <person name="Yeemin T."/>
            <person name="Harunari E."/>
            <person name="Igarashi Y."/>
            <person name="Kanchanasin P."/>
            <person name="Tanasupawat S."/>
            <person name="Phongsopitanun W."/>
        </authorList>
    </citation>
    <scope>NUCLEOTIDE SEQUENCE [LARGE SCALE GENOMIC DNA]</scope>
    <source>
        <strain evidence="10 11">J2-2</strain>
    </source>
</reference>
<evidence type="ECO:0000313" key="10">
    <source>
        <dbReference type="EMBL" id="MBT0773443.1"/>
    </source>
</evidence>
<evidence type="ECO:0000259" key="8">
    <source>
        <dbReference type="PROSITE" id="PS50110"/>
    </source>
</evidence>
<dbReference type="Gene3D" id="3.40.50.2300">
    <property type="match status" value="1"/>
</dbReference>
<feature type="DNA-binding region" description="OmpR/PhoB-type" evidence="7">
    <location>
        <begin position="149"/>
        <end position="249"/>
    </location>
</feature>
<dbReference type="PROSITE" id="PS51755">
    <property type="entry name" value="OMPR_PHOB"/>
    <property type="match status" value="1"/>
</dbReference>
<feature type="domain" description="Response regulatory" evidence="8">
    <location>
        <begin position="27"/>
        <end position="138"/>
    </location>
</feature>
<dbReference type="Proteomes" id="UP001197247">
    <property type="component" value="Unassembled WGS sequence"/>
</dbReference>
<dbReference type="InterPro" id="IPR001789">
    <property type="entry name" value="Sig_transdc_resp-reg_receiver"/>
</dbReference>
<keyword evidence="2" id="KW-0902">Two-component regulatory system</keyword>
<dbReference type="EMBL" id="JAHBAY010000017">
    <property type="protein sequence ID" value="MBT0773443.1"/>
    <property type="molecule type" value="Genomic_DNA"/>
</dbReference>
<dbReference type="Pfam" id="PF00072">
    <property type="entry name" value="Response_reg"/>
    <property type="match status" value="1"/>
</dbReference>
<dbReference type="Pfam" id="PF00486">
    <property type="entry name" value="Trans_reg_C"/>
    <property type="match status" value="1"/>
</dbReference>
<organism evidence="10 11">
    <name type="scientific">Kineosporia corallincola</name>
    <dbReference type="NCBI Taxonomy" id="2835133"/>
    <lineage>
        <taxon>Bacteria</taxon>
        <taxon>Bacillati</taxon>
        <taxon>Actinomycetota</taxon>
        <taxon>Actinomycetes</taxon>
        <taxon>Kineosporiales</taxon>
        <taxon>Kineosporiaceae</taxon>
        <taxon>Kineosporia</taxon>
    </lineage>
</organism>
<dbReference type="CDD" id="cd00383">
    <property type="entry name" value="trans_reg_C"/>
    <property type="match status" value="1"/>
</dbReference>
<evidence type="ECO:0000256" key="5">
    <source>
        <dbReference type="ARBA" id="ARBA00023163"/>
    </source>
</evidence>
<dbReference type="SUPFAM" id="SSF52172">
    <property type="entry name" value="CheY-like"/>
    <property type="match status" value="1"/>
</dbReference>
<proteinExistence type="predicted"/>
<dbReference type="InterPro" id="IPR016032">
    <property type="entry name" value="Sig_transdc_resp-reg_C-effctor"/>
</dbReference>
<accession>A0ABS5TRM1</accession>
<name>A0ABS5TRM1_9ACTN</name>
<keyword evidence="4 7" id="KW-0238">DNA-binding</keyword>
<evidence type="ECO:0000256" key="1">
    <source>
        <dbReference type="ARBA" id="ARBA00022553"/>
    </source>
</evidence>
<dbReference type="InterPro" id="IPR011006">
    <property type="entry name" value="CheY-like_superfamily"/>
</dbReference>
<evidence type="ECO:0000256" key="4">
    <source>
        <dbReference type="ARBA" id="ARBA00023125"/>
    </source>
</evidence>
<comment type="caution">
    <text evidence="10">The sequence shown here is derived from an EMBL/GenBank/DDBJ whole genome shotgun (WGS) entry which is preliminary data.</text>
</comment>
<keyword evidence="11" id="KW-1185">Reference proteome</keyword>
<comment type="caution">
    <text evidence="6">Lacks conserved residue(s) required for the propagation of feature annotation.</text>
</comment>
<keyword evidence="5" id="KW-0804">Transcription</keyword>
<dbReference type="SUPFAM" id="SSF46894">
    <property type="entry name" value="C-terminal effector domain of the bipartite response regulators"/>
    <property type="match status" value="1"/>
</dbReference>
<dbReference type="PANTHER" id="PTHR48111:SF1">
    <property type="entry name" value="TWO-COMPONENT RESPONSE REGULATOR ORR33"/>
    <property type="match status" value="1"/>
</dbReference>
<gene>
    <name evidence="10" type="ORF">KIH74_31140</name>
</gene>
<evidence type="ECO:0000256" key="6">
    <source>
        <dbReference type="PROSITE-ProRule" id="PRU00169"/>
    </source>
</evidence>
<evidence type="ECO:0000256" key="7">
    <source>
        <dbReference type="PROSITE-ProRule" id="PRU01091"/>
    </source>
</evidence>
<dbReference type="RefSeq" id="WP_214159984.1">
    <property type="nucleotide sequence ID" value="NZ_JAHBAY010000017.1"/>
</dbReference>
<keyword evidence="1" id="KW-0597">Phosphoprotein</keyword>
<evidence type="ECO:0000259" key="9">
    <source>
        <dbReference type="PROSITE" id="PS51755"/>
    </source>
</evidence>